<gene>
    <name evidence="1" type="ORF">SAMN06265350_106163</name>
</gene>
<protein>
    <submittedName>
        <fullName evidence="1">Uncharacterized protein</fullName>
    </submittedName>
</protein>
<accession>A0A521DBC7</accession>
<name>A0A521DBC7_9SPHI</name>
<dbReference type="AlphaFoldDB" id="A0A521DBC7"/>
<proteinExistence type="predicted"/>
<dbReference type="EMBL" id="FXSZ01000006">
    <property type="protein sequence ID" value="SMO68963.1"/>
    <property type="molecule type" value="Genomic_DNA"/>
</dbReference>
<evidence type="ECO:0000313" key="2">
    <source>
        <dbReference type="Proteomes" id="UP000315971"/>
    </source>
</evidence>
<organism evidence="1 2">
    <name type="scientific">Solitalea koreensis</name>
    <dbReference type="NCBI Taxonomy" id="543615"/>
    <lineage>
        <taxon>Bacteria</taxon>
        <taxon>Pseudomonadati</taxon>
        <taxon>Bacteroidota</taxon>
        <taxon>Sphingobacteriia</taxon>
        <taxon>Sphingobacteriales</taxon>
        <taxon>Sphingobacteriaceae</taxon>
        <taxon>Solitalea</taxon>
    </lineage>
</organism>
<reference evidence="1 2" key="1">
    <citation type="submission" date="2017-05" db="EMBL/GenBank/DDBJ databases">
        <authorList>
            <person name="Varghese N."/>
            <person name="Submissions S."/>
        </authorList>
    </citation>
    <scope>NUCLEOTIDE SEQUENCE [LARGE SCALE GENOMIC DNA]</scope>
    <source>
        <strain evidence="1 2">DSM 21342</strain>
    </source>
</reference>
<dbReference type="Proteomes" id="UP000315971">
    <property type="component" value="Unassembled WGS sequence"/>
</dbReference>
<keyword evidence="2" id="KW-1185">Reference proteome</keyword>
<evidence type="ECO:0000313" key="1">
    <source>
        <dbReference type="EMBL" id="SMO68963.1"/>
    </source>
</evidence>
<sequence length="74" mass="8224">MFCLKSRDIPQQAATHVDADSSPALPKVLYSGQAGEGSFLGMTRNVFDTFKTFSCYFFTRVSSTEPHFIILSPK</sequence>